<evidence type="ECO:0000256" key="7">
    <source>
        <dbReference type="ARBA" id="ARBA00022777"/>
    </source>
</evidence>
<comment type="catalytic activity">
    <reaction evidence="2">
        <text>a ribonucleoside 5'-diphosphate + ATP = a ribonucleoside 5'-triphosphate + ADP</text>
        <dbReference type="Rhea" id="RHEA:18113"/>
        <dbReference type="ChEBI" id="CHEBI:30616"/>
        <dbReference type="ChEBI" id="CHEBI:57930"/>
        <dbReference type="ChEBI" id="CHEBI:61557"/>
        <dbReference type="ChEBI" id="CHEBI:456216"/>
        <dbReference type="EC" id="2.7.4.6"/>
    </reaction>
</comment>
<dbReference type="GO" id="GO:0005524">
    <property type="term" value="F:ATP binding"/>
    <property type="evidence" value="ECO:0007669"/>
    <property type="project" value="UniProtKB-KW"/>
</dbReference>
<evidence type="ECO:0000313" key="14">
    <source>
        <dbReference type="EMBL" id="KAJ4974180.1"/>
    </source>
</evidence>
<dbReference type="SUPFAM" id="SSF54919">
    <property type="entry name" value="Nucleoside diphosphate kinase, NDK"/>
    <property type="match status" value="1"/>
</dbReference>
<keyword evidence="5 11" id="KW-0808">Transferase</keyword>
<feature type="binding site" evidence="9">
    <location>
        <position position="201"/>
    </location>
    <ligand>
        <name>ATP</name>
        <dbReference type="ChEBI" id="CHEBI:30616"/>
    </ligand>
</feature>
<evidence type="ECO:0000256" key="8">
    <source>
        <dbReference type="ARBA" id="ARBA00022840"/>
    </source>
</evidence>
<dbReference type="Proteomes" id="UP001141806">
    <property type="component" value="Unassembled WGS sequence"/>
</dbReference>
<feature type="domain" description="Nucleoside diphosphate kinase-like" evidence="13">
    <location>
        <begin position="90"/>
        <end position="227"/>
    </location>
</feature>
<dbReference type="GO" id="GO:0004550">
    <property type="term" value="F:nucleoside diphosphate kinase activity"/>
    <property type="evidence" value="ECO:0007669"/>
    <property type="project" value="UniProtKB-EC"/>
</dbReference>
<dbReference type="NCBIfam" id="NF001908">
    <property type="entry name" value="PRK00668.1"/>
    <property type="match status" value="1"/>
</dbReference>
<dbReference type="InterPro" id="IPR001564">
    <property type="entry name" value="Nucleoside_diP_kinase"/>
</dbReference>
<comment type="similarity">
    <text evidence="4 9 10">Belongs to the NDK family.</text>
</comment>
<protein>
    <recommendedName>
        <fullName evidence="11">Nucleoside diphosphate kinase</fullName>
        <ecNumber evidence="11">2.7.4.6</ecNumber>
    </recommendedName>
</protein>
<dbReference type="SMART" id="SM00562">
    <property type="entry name" value="NDK"/>
    <property type="match status" value="1"/>
</dbReference>
<dbReference type="CDD" id="cd04413">
    <property type="entry name" value="NDPk_I"/>
    <property type="match status" value="1"/>
</dbReference>
<evidence type="ECO:0000256" key="3">
    <source>
        <dbReference type="ARBA" id="ARBA00001946"/>
    </source>
</evidence>
<dbReference type="PROSITE" id="PS51374">
    <property type="entry name" value="NDPK_LIKE"/>
    <property type="match status" value="1"/>
</dbReference>
<feature type="binding site" evidence="9">
    <location>
        <position position="191"/>
    </location>
    <ligand>
        <name>ATP</name>
        <dbReference type="ChEBI" id="CHEBI:30616"/>
    </ligand>
</feature>
<proteinExistence type="inferred from homology"/>
<reference evidence="14" key="1">
    <citation type="journal article" date="2023" name="Plant J.">
        <title>The genome of the king protea, Protea cynaroides.</title>
        <authorList>
            <person name="Chang J."/>
            <person name="Duong T.A."/>
            <person name="Schoeman C."/>
            <person name="Ma X."/>
            <person name="Roodt D."/>
            <person name="Barker N."/>
            <person name="Li Z."/>
            <person name="Van de Peer Y."/>
            <person name="Mizrachi E."/>
        </authorList>
    </citation>
    <scope>NUCLEOTIDE SEQUENCE</scope>
    <source>
        <tissue evidence="14">Young leaves</tissue>
    </source>
</reference>
<evidence type="ECO:0000256" key="2">
    <source>
        <dbReference type="ARBA" id="ARBA00000937"/>
    </source>
</evidence>
<dbReference type="FunFam" id="3.30.70.141:FF:000002">
    <property type="entry name" value="Nucleoside diphosphate kinase"/>
    <property type="match status" value="1"/>
</dbReference>
<name>A0A9Q0KPB5_9MAGN</name>
<keyword evidence="15" id="KW-1185">Reference proteome</keyword>
<dbReference type="OrthoDB" id="2162449at2759"/>
<dbReference type="GO" id="GO:0006228">
    <property type="term" value="P:UTP biosynthetic process"/>
    <property type="evidence" value="ECO:0007669"/>
    <property type="project" value="InterPro"/>
</dbReference>
<feature type="binding site" evidence="9">
    <location>
        <position position="98"/>
    </location>
    <ligand>
        <name>ATP</name>
        <dbReference type="ChEBI" id="CHEBI:30616"/>
    </ligand>
</feature>
<evidence type="ECO:0000256" key="1">
    <source>
        <dbReference type="ARBA" id="ARBA00000082"/>
    </source>
</evidence>
<keyword evidence="8 11" id="KW-0067">ATP-binding</keyword>
<evidence type="ECO:0000256" key="4">
    <source>
        <dbReference type="ARBA" id="ARBA00008142"/>
    </source>
</evidence>
<evidence type="ECO:0000256" key="11">
    <source>
        <dbReference type="RuleBase" id="RU004013"/>
    </source>
</evidence>
<evidence type="ECO:0000256" key="9">
    <source>
        <dbReference type="PROSITE-ProRule" id="PRU00706"/>
    </source>
</evidence>
<evidence type="ECO:0000256" key="5">
    <source>
        <dbReference type="ARBA" id="ARBA00022679"/>
    </source>
</evidence>
<comment type="cofactor">
    <cofactor evidence="3">
        <name>Mg(2+)</name>
        <dbReference type="ChEBI" id="CHEBI:18420"/>
    </cofactor>
</comment>
<comment type="catalytic activity">
    <reaction evidence="1 11">
        <text>a 2'-deoxyribonucleoside 5'-diphosphate + ATP = a 2'-deoxyribonucleoside 5'-triphosphate + ADP</text>
        <dbReference type="Rhea" id="RHEA:44640"/>
        <dbReference type="ChEBI" id="CHEBI:30616"/>
        <dbReference type="ChEBI" id="CHEBI:61560"/>
        <dbReference type="ChEBI" id="CHEBI:73316"/>
        <dbReference type="ChEBI" id="CHEBI:456216"/>
        <dbReference type="EC" id="2.7.4.6"/>
    </reaction>
</comment>
<keyword evidence="6 11" id="KW-0547">Nucleotide-binding</keyword>
<dbReference type="PANTHER" id="PTHR11349">
    <property type="entry name" value="NUCLEOSIDE DIPHOSPHATE KINASE"/>
    <property type="match status" value="1"/>
</dbReference>
<dbReference type="InterPro" id="IPR034907">
    <property type="entry name" value="NDK-like_dom"/>
</dbReference>
<feature type="binding site" evidence="9">
    <location>
        <position position="146"/>
    </location>
    <ligand>
        <name>ATP</name>
        <dbReference type="ChEBI" id="CHEBI:30616"/>
    </ligand>
</feature>
<dbReference type="GO" id="GO:0006241">
    <property type="term" value="P:CTP biosynthetic process"/>
    <property type="evidence" value="ECO:0007669"/>
    <property type="project" value="InterPro"/>
</dbReference>
<feature type="compositionally biased region" description="Low complexity" evidence="12">
    <location>
        <begin position="13"/>
        <end position="25"/>
    </location>
</feature>
<feature type="active site" description="Pros-phosphohistidine intermediate" evidence="9">
    <location>
        <position position="204"/>
    </location>
</feature>
<dbReference type="InterPro" id="IPR023005">
    <property type="entry name" value="Nucleoside_diP_kinase_AS"/>
</dbReference>
<evidence type="ECO:0000259" key="13">
    <source>
        <dbReference type="SMART" id="SM00562"/>
    </source>
</evidence>
<dbReference type="AlphaFoldDB" id="A0A9Q0KPB5"/>
<dbReference type="PRINTS" id="PR01243">
    <property type="entry name" value="NUCDPKINASE"/>
</dbReference>
<dbReference type="InterPro" id="IPR036850">
    <property type="entry name" value="NDK-like_dom_sf"/>
</dbReference>
<gene>
    <name evidence="14" type="ORF">NE237_007354</name>
</gene>
<dbReference type="PROSITE" id="PS00469">
    <property type="entry name" value="NDPK"/>
    <property type="match status" value="1"/>
</dbReference>
<feature type="binding site" evidence="9">
    <location>
        <position position="174"/>
    </location>
    <ligand>
        <name>ATP</name>
        <dbReference type="ChEBI" id="CHEBI:30616"/>
    </ligand>
</feature>
<keyword evidence="7 11" id="KW-0418">Kinase</keyword>
<dbReference type="EMBL" id="JAMYWD010000004">
    <property type="protein sequence ID" value="KAJ4974180.1"/>
    <property type="molecule type" value="Genomic_DNA"/>
</dbReference>
<comment type="caution">
    <text evidence="14">The sequence shown here is derived from an EMBL/GenBank/DDBJ whole genome shotgun (WGS) entry which is preliminary data.</text>
</comment>
<evidence type="ECO:0000256" key="10">
    <source>
        <dbReference type="RuleBase" id="RU004011"/>
    </source>
</evidence>
<dbReference type="Gene3D" id="3.30.70.141">
    <property type="entry name" value="Nucleoside diphosphate kinase-like domain"/>
    <property type="match status" value="1"/>
</dbReference>
<evidence type="ECO:0000256" key="12">
    <source>
        <dbReference type="SAM" id="MobiDB-lite"/>
    </source>
</evidence>
<accession>A0A9Q0KPB5</accession>
<feature type="binding site" evidence="9">
    <location>
        <position position="180"/>
    </location>
    <ligand>
        <name>ATP</name>
        <dbReference type="ChEBI" id="CHEBI:30616"/>
    </ligand>
</feature>
<dbReference type="Pfam" id="PF00334">
    <property type="entry name" value="NDK"/>
    <property type="match status" value="1"/>
</dbReference>
<evidence type="ECO:0000256" key="6">
    <source>
        <dbReference type="ARBA" id="ARBA00022741"/>
    </source>
</evidence>
<feature type="region of interest" description="Disordered" evidence="12">
    <location>
        <begin position="1"/>
        <end position="33"/>
    </location>
</feature>
<organism evidence="14 15">
    <name type="scientific">Protea cynaroides</name>
    <dbReference type="NCBI Taxonomy" id="273540"/>
    <lineage>
        <taxon>Eukaryota</taxon>
        <taxon>Viridiplantae</taxon>
        <taxon>Streptophyta</taxon>
        <taxon>Embryophyta</taxon>
        <taxon>Tracheophyta</taxon>
        <taxon>Spermatophyta</taxon>
        <taxon>Magnoliopsida</taxon>
        <taxon>Proteales</taxon>
        <taxon>Proteaceae</taxon>
        <taxon>Protea</taxon>
    </lineage>
</organism>
<evidence type="ECO:0000313" key="15">
    <source>
        <dbReference type="Proteomes" id="UP001141806"/>
    </source>
</evidence>
<dbReference type="HAMAP" id="MF_00451">
    <property type="entry name" value="NDP_kinase"/>
    <property type="match status" value="1"/>
</dbReference>
<dbReference type="GO" id="GO:0006183">
    <property type="term" value="P:GTP biosynthetic process"/>
    <property type="evidence" value="ECO:0007669"/>
    <property type="project" value="InterPro"/>
</dbReference>
<dbReference type="EC" id="2.7.4.6" evidence="11"/>
<sequence length="238" mass="26235">MEALAVFGGSPRLSTSSLHSASATTNRSGSGNESLSYTQNLTLRTHHLSAFSRSSSLFLCSPTLSHAKRRARKNRPQIFLPHLIASMDEVEETYIMVKPDGVQRGLVGEIISRFEKKGFKLTGLKLFQCPKELAEEHYKDLQAKPFFPKLIQYITSGPVVCMAWEGVGVVASARKLIGATNPLQAEPGTIRGDLAVQTGRNVIHGSDSPENGKREIGLWFKEGEVCSWAPVQEPWLRE</sequence>